<feature type="domain" description="HTH luxR-type" evidence="4">
    <location>
        <begin position="489"/>
        <end position="546"/>
    </location>
</feature>
<dbReference type="Pfam" id="PF13181">
    <property type="entry name" value="TPR_8"/>
    <property type="match status" value="1"/>
</dbReference>
<comment type="caution">
    <text evidence="5">The sequence shown here is derived from an EMBL/GenBank/DDBJ whole genome shotgun (WGS) entry which is preliminary data.</text>
</comment>
<evidence type="ECO:0000259" key="4">
    <source>
        <dbReference type="SMART" id="SM00421"/>
    </source>
</evidence>
<feature type="repeat" description="TPR" evidence="1">
    <location>
        <begin position="127"/>
        <end position="160"/>
    </location>
</feature>
<keyword evidence="3" id="KW-0472">Membrane</keyword>
<dbReference type="Gene3D" id="1.10.10.10">
    <property type="entry name" value="Winged helix-like DNA-binding domain superfamily/Winged helix DNA-binding domain"/>
    <property type="match status" value="1"/>
</dbReference>
<feature type="repeat" description="TPR" evidence="1">
    <location>
        <begin position="167"/>
        <end position="200"/>
    </location>
</feature>
<feature type="transmembrane region" description="Helical" evidence="3">
    <location>
        <begin position="358"/>
        <end position="378"/>
    </location>
</feature>
<dbReference type="InterPro" id="IPR036388">
    <property type="entry name" value="WH-like_DNA-bd_sf"/>
</dbReference>
<dbReference type="PROSITE" id="PS50005">
    <property type="entry name" value="TPR"/>
    <property type="match status" value="2"/>
</dbReference>
<name>A0ABW5LUI0_9FLAO</name>
<evidence type="ECO:0000313" key="6">
    <source>
        <dbReference type="Proteomes" id="UP001597508"/>
    </source>
</evidence>
<dbReference type="Pfam" id="PF00196">
    <property type="entry name" value="GerE"/>
    <property type="match status" value="1"/>
</dbReference>
<gene>
    <name evidence="5" type="ORF">ACFSRZ_13965</name>
</gene>
<feature type="coiled-coil region" evidence="2">
    <location>
        <begin position="385"/>
        <end position="419"/>
    </location>
</feature>
<evidence type="ECO:0000256" key="1">
    <source>
        <dbReference type="PROSITE-ProRule" id="PRU00339"/>
    </source>
</evidence>
<proteinExistence type="predicted"/>
<dbReference type="Proteomes" id="UP001597508">
    <property type="component" value="Unassembled WGS sequence"/>
</dbReference>
<organism evidence="5 6">
    <name type="scientific">Pseudotenacibaculum haliotis</name>
    <dbReference type="NCBI Taxonomy" id="1862138"/>
    <lineage>
        <taxon>Bacteria</taxon>
        <taxon>Pseudomonadati</taxon>
        <taxon>Bacteroidota</taxon>
        <taxon>Flavobacteriia</taxon>
        <taxon>Flavobacteriales</taxon>
        <taxon>Flavobacteriaceae</taxon>
        <taxon>Pseudotenacibaculum</taxon>
    </lineage>
</organism>
<evidence type="ECO:0000256" key="3">
    <source>
        <dbReference type="SAM" id="Phobius"/>
    </source>
</evidence>
<evidence type="ECO:0000313" key="5">
    <source>
        <dbReference type="EMBL" id="MFD2568478.1"/>
    </source>
</evidence>
<accession>A0ABW5LUI0</accession>
<dbReference type="RefSeq" id="WP_379667185.1">
    <property type="nucleotide sequence ID" value="NZ_JBHULH010000011.1"/>
</dbReference>
<keyword evidence="6" id="KW-1185">Reference proteome</keyword>
<sequence length="549" mass="64308">MRYLLSCILTLFFLTSISSQEVDTILVNLKEKVKESQSEIERAIALTKLGEHQIETDLPRAEQSFLEVKNFLESCKGHDHTRDTYLANAYNKLGVINRRKANYIQALNYYLDSKKMYEEMDDYDKVGDVIHNIGIIFRYQEDYKRSISNFKKAIRINEQTKDTFGVAAAYNMMGVSYRRLNKIDSAMICYQKAKDLFKKLKREEDIRGVDNNLATLYSSQGDHQKSLPIKLDNLNYYKSIGNKMSTCVGYFNISRDYSSLQDYDTSLKYADSSLTIALQEGFKERISKAFLRKSYVYRKKEDYKNAYDNYRSYKRYSDSIFNIESVKRIQELELMYEFEKERKELEVISDKQKSEVQLYVFLFVLTLIVGTTVGYLLYRNYTARARIVREKLEKEKLKKELLREKVKVSESELKSLVADNSMRLKFIIELSDKIKEDKKQADSKDIQQYTQSLILQLQQQIATESKLSSIQDRIEEVNRGFDSKIVKLYPSLTKTEREVCALLRLNLSIKEIASIRNATTDSVKASRYRIRKKLQVPSGEELEHFIQSL</sequence>
<keyword evidence="3" id="KW-1133">Transmembrane helix</keyword>
<keyword evidence="3" id="KW-0812">Transmembrane</keyword>
<dbReference type="InterPro" id="IPR011990">
    <property type="entry name" value="TPR-like_helical_dom_sf"/>
</dbReference>
<dbReference type="Pfam" id="PF13424">
    <property type="entry name" value="TPR_12"/>
    <property type="match status" value="1"/>
</dbReference>
<reference evidence="6" key="1">
    <citation type="journal article" date="2019" name="Int. J. Syst. Evol. Microbiol.">
        <title>The Global Catalogue of Microorganisms (GCM) 10K type strain sequencing project: providing services to taxonomists for standard genome sequencing and annotation.</title>
        <authorList>
            <consortium name="The Broad Institute Genomics Platform"/>
            <consortium name="The Broad Institute Genome Sequencing Center for Infectious Disease"/>
            <person name="Wu L."/>
            <person name="Ma J."/>
        </authorList>
    </citation>
    <scope>NUCLEOTIDE SEQUENCE [LARGE SCALE GENOMIC DNA]</scope>
    <source>
        <strain evidence="6">KCTC 52127</strain>
    </source>
</reference>
<dbReference type="PANTHER" id="PTHR10098">
    <property type="entry name" value="RAPSYN-RELATED"/>
    <property type="match status" value="1"/>
</dbReference>
<evidence type="ECO:0000256" key="2">
    <source>
        <dbReference type="SAM" id="Coils"/>
    </source>
</evidence>
<keyword evidence="2" id="KW-0175">Coiled coil</keyword>
<keyword evidence="1" id="KW-0802">TPR repeat</keyword>
<dbReference type="EMBL" id="JBHULH010000011">
    <property type="protein sequence ID" value="MFD2568478.1"/>
    <property type="molecule type" value="Genomic_DNA"/>
</dbReference>
<dbReference type="SMART" id="SM00028">
    <property type="entry name" value="TPR"/>
    <property type="match status" value="5"/>
</dbReference>
<dbReference type="InterPro" id="IPR000792">
    <property type="entry name" value="Tscrpt_reg_LuxR_C"/>
</dbReference>
<dbReference type="InterPro" id="IPR016032">
    <property type="entry name" value="Sig_transdc_resp-reg_C-effctor"/>
</dbReference>
<dbReference type="SUPFAM" id="SSF48452">
    <property type="entry name" value="TPR-like"/>
    <property type="match status" value="2"/>
</dbReference>
<dbReference type="SMART" id="SM00421">
    <property type="entry name" value="HTH_LUXR"/>
    <property type="match status" value="1"/>
</dbReference>
<dbReference type="SUPFAM" id="SSF46894">
    <property type="entry name" value="C-terminal effector domain of the bipartite response regulators"/>
    <property type="match status" value="1"/>
</dbReference>
<dbReference type="Gene3D" id="1.25.40.10">
    <property type="entry name" value="Tetratricopeptide repeat domain"/>
    <property type="match status" value="2"/>
</dbReference>
<protein>
    <submittedName>
        <fullName evidence="5">Tetratricopeptide repeat protein</fullName>
    </submittedName>
</protein>
<dbReference type="InterPro" id="IPR019734">
    <property type="entry name" value="TPR_rpt"/>
</dbReference>